<feature type="transmembrane region" description="Helical" evidence="1">
    <location>
        <begin position="361"/>
        <end position="383"/>
    </location>
</feature>
<dbReference type="RefSeq" id="WP_169058850.1">
    <property type="nucleotide sequence ID" value="NZ_JABCAG010000035.1"/>
</dbReference>
<keyword evidence="1" id="KW-0812">Transmembrane</keyword>
<comment type="caution">
    <text evidence="3">The sequence shown here is derived from an EMBL/GenBank/DDBJ whole genome shotgun (WGS) entry which is preliminary data.</text>
</comment>
<dbReference type="AlphaFoldDB" id="A0A848MZ55"/>
<dbReference type="NCBIfam" id="TIGR02675">
    <property type="entry name" value="tape_meas_nterm"/>
    <property type="match status" value="1"/>
</dbReference>
<dbReference type="Gene3D" id="1.20.120.20">
    <property type="entry name" value="Apolipoprotein"/>
    <property type="match status" value="2"/>
</dbReference>
<dbReference type="PANTHER" id="PTHR37813:SF1">
    <property type="entry name" value="FELS-2 PROPHAGE PROTEIN"/>
    <property type="match status" value="1"/>
</dbReference>
<proteinExistence type="predicted"/>
<reference evidence="3 4" key="1">
    <citation type="submission" date="2020-04" db="EMBL/GenBank/DDBJ databases">
        <authorList>
            <person name="Abaymova A."/>
            <person name="Teymurazov M."/>
            <person name="Tazyna O."/>
            <person name="Chatushin Y."/>
            <person name="Svetoch E."/>
            <person name="Pereligyn V."/>
            <person name="Pohylenko V."/>
            <person name="Platonov M."/>
            <person name="Kartsev N."/>
            <person name="Skryabin Y."/>
            <person name="Sizova A."/>
            <person name="Solomentsev V."/>
            <person name="Kislichkina A."/>
            <person name="Bogun A."/>
        </authorList>
    </citation>
    <scope>NUCLEOTIDE SEQUENCE [LARGE SCALE GENOMIC DNA]</scope>
    <source>
        <strain evidence="4">SCPM-O-B-8398 (E28)</strain>
    </source>
</reference>
<dbReference type="EMBL" id="JABCAG010000035">
    <property type="protein sequence ID" value="NMP59041.1"/>
    <property type="molecule type" value="Genomic_DNA"/>
</dbReference>
<feature type="transmembrane region" description="Helical" evidence="1">
    <location>
        <begin position="315"/>
        <end position="340"/>
    </location>
</feature>
<feature type="domain" description="Tape measure protein N-terminal" evidence="2">
    <location>
        <begin position="68"/>
        <end position="258"/>
    </location>
</feature>
<name>A0A848MZ55_ENTMU</name>
<feature type="transmembrane region" description="Helical" evidence="1">
    <location>
        <begin position="389"/>
        <end position="410"/>
    </location>
</feature>
<evidence type="ECO:0000313" key="4">
    <source>
        <dbReference type="Proteomes" id="UP000557857"/>
    </source>
</evidence>
<dbReference type="Proteomes" id="UP000557857">
    <property type="component" value="Unassembled WGS sequence"/>
</dbReference>
<dbReference type="PANTHER" id="PTHR37813">
    <property type="entry name" value="FELS-2 PROPHAGE PROTEIN"/>
    <property type="match status" value="1"/>
</dbReference>
<sequence length="997" mass="109536">MESFTVEAILSAVDRNFTSTMKDADNSMGGLNDNTKKTNTSILDIAKGVGVFKLVDSAIGVVTNSLGGAIDRFDTLKQYPNIMRQLGYSTDEVDQSMTKLTEGIDGLPTTLDDIVKNAQSLTMTTGDLDKGTESAIALNNAFLASGASSAEASRGLTQYTQMLAKGKVDMQSWNSLTDTMGLSLEQVANSFGLTGAAAKNDLYDALKEGTITFDQFNNKMIEMYGIGTEGAELAKANSKGVATSIENLKTAVKNGIAGILEEINLLLGGSEDFNAIAATIDKAKPVITNAFIAIREAIPPVVEVIKQLTNILKPLIPLIISVTAAFVAYKTALGIVSLVTSLSKAMTVLKVAFAVGKDVKLLSFALGNMASSSKLAAAGQAILNTVMSLNPIALVIAAVVGLVAAFIYFWNTSEAFRDFWIGLWESIQEIVHSSVEAIQNIWNGISEWFKQAWNGTTEWFSDLWNGIKDITDKAWTTIQNAPENAANFVREKWSELTSFFTNLWSDITQSASEAWENIKQSTLDIVDGMISSINKQWDNLKNTASSIWKAIADQVKSSLDFVLKYIGPFVSNFSKVFSNIIDAVKSIFAEVKNIILNAFEIIKALIAAPLLFIINLITGDFQQMKDDLDMIWGTLVESVQNIWLSIKNIFTVYIGTIINSALLLWDGFKQSVINIWTEVSNQANIIWNQVKSFFANLWITIKDNAVQMWTGLKQSIVQTWEDTKNSAIEIWTNLKTWFFETIDTIVQTIIDSWTGLKQGTIDLFNNTVEGSKNIWNAFKEWISNLVTQTKDGVVQGWENLKKGTINIFNRMVNGVQEIWDRLVNAVNDTVEKVTELFDTLKEINLWEAGKAIMDSFLEGLQNAWKAVQDFVGGIGDWIRENKGPIQYDRKLLIPAGNAIMEGLNKGLTSGFDEVQSTVESMASIITDTFDNSPEIDLASNLQKANSSISTQVEHNVNMGGSTKPAIFNVNLGKQSFRLLIDDIAQAMGEGAEINLEF</sequence>
<keyword evidence="1" id="KW-1133">Transmembrane helix</keyword>
<evidence type="ECO:0000313" key="3">
    <source>
        <dbReference type="EMBL" id="NMP59041.1"/>
    </source>
</evidence>
<gene>
    <name evidence="3" type="ORF">HI921_11320</name>
</gene>
<dbReference type="InterPro" id="IPR016024">
    <property type="entry name" value="ARM-type_fold"/>
</dbReference>
<dbReference type="SUPFAM" id="SSF48371">
    <property type="entry name" value="ARM repeat"/>
    <property type="match status" value="1"/>
</dbReference>
<protein>
    <submittedName>
        <fullName evidence="3">Tape measure protein</fullName>
    </submittedName>
</protein>
<dbReference type="InterPro" id="IPR013491">
    <property type="entry name" value="Tape_meas_N"/>
</dbReference>
<evidence type="ECO:0000256" key="1">
    <source>
        <dbReference type="SAM" id="Phobius"/>
    </source>
</evidence>
<dbReference type="Gene3D" id="1.10.287.700">
    <property type="entry name" value="Helix hairpin bin"/>
    <property type="match status" value="1"/>
</dbReference>
<organism evidence="3 4">
    <name type="scientific">Enterococcus mundtii</name>
    <dbReference type="NCBI Taxonomy" id="53346"/>
    <lineage>
        <taxon>Bacteria</taxon>
        <taxon>Bacillati</taxon>
        <taxon>Bacillota</taxon>
        <taxon>Bacilli</taxon>
        <taxon>Lactobacillales</taxon>
        <taxon>Enterococcaceae</taxon>
        <taxon>Enterococcus</taxon>
    </lineage>
</organism>
<accession>A0A848MZ55</accession>
<dbReference type="Pfam" id="PF20155">
    <property type="entry name" value="TMP_3"/>
    <property type="match status" value="1"/>
</dbReference>
<evidence type="ECO:0000259" key="2">
    <source>
        <dbReference type="Pfam" id="PF20155"/>
    </source>
</evidence>
<feature type="transmembrane region" description="Helical" evidence="1">
    <location>
        <begin position="601"/>
        <end position="622"/>
    </location>
</feature>
<keyword evidence="1" id="KW-0472">Membrane</keyword>